<organism evidence="2 3">
    <name type="scientific">Argiope bruennichi</name>
    <name type="common">Wasp spider</name>
    <name type="synonym">Aranea bruennichi</name>
    <dbReference type="NCBI Taxonomy" id="94029"/>
    <lineage>
        <taxon>Eukaryota</taxon>
        <taxon>Metazoa</taxon>
        <taxon>Ecdysozoa</taxon>
        <taxon>Arthropoda</taxon>
        <taxon>Chelicerata</taxon>
        <taxon>Arachnida</taxon>
        <taxon>Araneae</taxon>
        <taxon>Araneomorphae</taxon>
        <taxon>Entelegynae</taxon>
        <taxon>Araneoidea</taxon>
        <taxon>Araneidae</taxon>
        <taxon>Argiope</taxon>
    </lineage>
</organism>
<accession>A0A8T0EHX0</accession>
<name>A0A8T0EHX0_ARGBR</name>
<dbReference type="SUPFAM" id="SSF54695">
    <property type="entry name" value="POZ domain"/>
    <property type="match status" value="1"/>
</dbReference>
<dbReference type="SMART" id="SM00225">
    <property type="entry name" value="BTB"/>
    <property type="match status" value="1"/>
</dbReference>
<dbReference type="AlphaFoldDB" id="A0A8T0EHX0"/>
<sequence length="479" mass="56217">MDSMKFESTEDRKSHFQNDLLEIFDKNGPPDIRLCVANTYVCLDAHKQILAGRSAVFASMIFKQQLDGLDIIKVEGVTLRVLTLIICYMYNDELKTDSPKELMEVGKAAQKFEISGLIRSCKHKLIHCSIDRYNVWSLIEASKFFKLETFGERCLRFLKSLSTKSLFGMPEFLEANQDTVFYILKRRDIFMESDAFWMEGIIRWLQHHKSRDRFLLSAIKPFSIDCSEFLDLIEKYPIFFTSKEISRVLCNMLRPGMLEVPSWCEAVLKKNNVKPFSNYNDIATNALKIKLEYNRRFPKSFFCEEDEFEGSVVFEIKLTKHFPRMPYLVMLELAFGTTYVPRENLDLELYHYEQSTVLVKKKIDFLLKATENHYYLMVNQRIYLHKNSPFVFALKLRASGLMKWGNDGPISNRQYRVAKIPEDIFQNICLDIDGYKSICLTFLSDWMVFIDPKYDKKNLVLTSFYFDSYIKSEELSSES</sequence>
<keyword evidence="3" id="KW-1185">Reference proteome</keyword>
<proteinExistence type="predicted"/>
<dbReference type="CDD" id="cd18186">
    <property type="entry name" value="BTB_POZ_ZBTB_KLHL-like"/>
    <property type="match status" value="1"/>
</dbReference>
<dbReference type="PANTHER" id="PTHR45774">
    <property type="entry name" value="BTB/POZ DOMAIN-CONTAINING"/>
    <property type="match status" value="1"/>
</dbReference>
<feature type="domain" description="BTB" evidence="1">
    <location>
        <begin position="30"/>
        <end position="98"/>
    </location>
</feature>
<dbReference type="PANTHER" id="PTHR45774:SF3">
    <property type="entry name" value="BTB (POZ) DOMAIN-CONTAINING 2B-RELATED"/>
    <property type="match status" value="1"/>
</dbReference>
<protein>
    <submittedName>
        <fullName evidence="2">BTB/POZ domain-containing protein 6-A</fullName>
    </submittedName>
</protein>
<dbReference type="Pfam" id="PF00651">
    <property type="entry name" value="BTB"/>
    <property type="match status" value="1"/>
</dbReference>
<evidence type="ECO:0000313" key="2">
    <source>
        <dbReference type="EMBL" id="KAF8773613.1"/>
    </source>
</evidence>
<dbReference type="EMBL" id="JABXBU010002227">
    <property type="protein sequence ID" value="KAF8773613.1"/>
    <property type="molecule type" value="Genomic_DNA"/>
</dbReference>
<dbReference type="InterPro" id="IPR011333">
    <property type="entry name" value="SKP1/BTB/POZ_sf"/>
</dbReference>
<dbReference type="Gene3D" id="3.30.710.10">
    <property type="entry name" value="Potassium Channel Kv1.1, Chain A"/>
    <property type="match status" value="1"/>
</dbReference>
<evidence type="ECO:0000259" key="1">
    <source>
        <dbReference type="PROSITE" id="PS50097"/>
    </source>
</evidence>
<reference evidence="2" key="1">
    <citation type="journal article" date="2020" name="bioRxiv">
        <title>Chromosome-level reference genome of the European wasp spider Argiope bruennichi: a resource for studies on range expansion and evolutionary adaptation.</title>
        <authorList>
            <person name="Sheffer M.M."/>
            <person name="Hoppe A."/>
            <person name="Krehenwinkel H."/>
            <person name="Uhl G."/>
            <person name="Kuss A.W."/>
            <person name="Jensen L."/>
            <person name="Jensen C."/>
            <person name="Gillespie R.G."/>
            <person name="Hoff K.J."/>
            <person name="Prost S."/>
        </authorList>
    </citation>
    <scope>NUCLEOTIDE SEQUENCE</scope>
</reference>
<dbReference type="Proteomes" id="UP000807504">
    <property type="component" value="Unassembled WGS sequence"/>
</dbReference>
<gene>
    <name evidence="2" type="ORF">HNY73_016257</name>
</gene>
<dbReference type="InterPro" id="IPR000210">
    <property type="entry name" value="BTB/POZ_dom"/>
</dbReference>
<comment type="caution">
    <text evidence="2">The sequence shown here is derived from an EMBL/GenBank/DDBJ whole genome shotgun (WGS) entry which is preliminary data.</text>
</comment>
<dbReference type="PROSITE" id="PS50097">
    <property type="entry name" value="BTB"/>
    <property type="match status" value="1"/>
</dbReference>
<reference evidence="2" key="2">
    <citation type="submission" date="2020-06" db="EMBL/GenBank/DDBJ databases">
        <authorList>
            <person name="Sheffer M."/>
        </authorList>
    </citation>
    <scope>NUCLEOTIDE SEQUENCE</scope>
</reference>
<evidence type="ECO:0000313" key="3">
    <source>
        <dbReference type="Proteomes" id="UP000807504"/>
    </source>
</evidence>